<protein>
    <submittedName>
        <fullName evidence="1">Uncharacterized protein</fullName>
    </submittedName>
</protein>
<comment type="caution">
    <text evidence="1">The sequence shown here is derived from an EMBL/GenBank/DDBJ whole genome shotgun (WGS) entry which is preliminary data.</text>
</comment>
<dbReference type="AlphaFoldDB" id="A0A8H4AQT3"/>
<name>A0A8H4AQT3_GIGMA</name>
<accession>A0A8H4AQT3</accession>
<sequence length="138" mass="15939">MDSQLPESEFDNLVLDIIDDYLVEEPMAEEEKETVQEPLKASGIVKNEDKTFICCQKSAKIETANKPRLIVQYPKKASKIKKIKNKRINVKPEDHQASNCIQNFVDMHNIARCHHETLIAVVQNNYKELEVKVDCQEQ</sequence>
<gene>
    <name evidence="1" type="ORF">F8M41_015439</name>
</gene>
<dbReference type="EMBL" id="WTPW01000324">
    <property type="protein sequence ID" value="KAF0523214.1"/>
    <property type="molecule type" value="Genomic_DNA"/>
</dbReference>
<dbReference type="Proteomes" id="UP000439903">
    <property type="component" value="Unassembled WGS sequence"/>
</dbReference>
<reference evidence="1 2" key="1">
    <citation type="journal article" date="2019" name="Environ. Microbiol.">
        <title>At the nexus of three kingdoms: the genome of the mycorrhizal fungus Gigaspora margarita provides insights into plant, endobacterial and fungal interactions.</title>
        <authorList>
            <person name="Venice F."/>
            <person name="Ghignone S."/>
            <person name="Salvioli di Fossalunga A."/>
            <person name="Amselem J."/>
            <person name="Novero M."/>
            <person name="Xianan X."/>
            <person name="Sedzielewska Toro K."/>
            <person name="Morin E."/>
            <person name="Lipzen A."/>
            <person name="Grigoriev I.V."/>
            <person name="Henrissat B."/>
            <person name="Martin F.M."/>
            <person name="Bonfante P."/>
        </authorList>
    </citation>
    <scope>NUCLEOTIDE SEQUENCE [LARGE SCALE GENOMIC DNA]</scope>
    <source>
        <strain evidence="1 2">BEG34</strain>
    </source>
</reference>
<organism evidence="1 2">
    <name type="scientific">Gigaspora margarita</name>
    <dbReference type="NCBI Taxonomy" id="4874"/>
    <lineage>
        <taxon>Eukaryota</taxon>
        <taxon>Fungi</taxon>
        <taxon>Fungi incertae sedis</taxon>
        <taxon>Mucoromycota</taxon>
        <taxon>Glomeromycotina</taxon>
        <taxon>Glomeromycetes</taxon>
        <taxon>Diversisporales</taxon>
        <taxon>Gigasporaceae</taxon>
        <taxon>Gigaspora</taxon>
    </lineage>
</organism>
<keyword evidence="2" id="KW-1185">Reference proteome</keyword>
<evidence type="ECO:0000313" key="1">
    <source>
        <dbReference type="EMBL" id="KAF0523214.1"/>
    </source>
</evidence>
<proteinExistence type="predicted"/>
<evidence type="ECO:0000313" key="2">
    <source>
        <dbReference type="Proteomes" id="UP000439903"/>
    </source>
</evidence>